<sequence>INTQKEVKYALENWINEGRITLEFLTIWDKVRQLGLGYIIADSEECNLTLVREFYANWDTSFGEINEVGICGQ</sequence>
<keyword evidence="2" id="KW-1185">Reference proteome</keyword>
<evidence type="ECO:0000313" key="1">
    <source>
        <dbReference type="EMBL" id="MCE0482262.1"/>
    </source>
</evidence>
<comment type="caution">
    <text evidence="1">The sequence shown here is derived from an EMBL/GenBank/DDBJ whole genome shotgun (WGS) entry which is preliminary data.</text>
</comment>
<dbReference type="EMBL" id="JACEIK010005826">
    <property type="protein sequence ID" value="MCE0482262.1"/>
    <property type="molecule type" value="Genomic_DNA"/>
</dbReference>
<dbReference type="Proteomes" id="UP000823775">
    <property type="component" value="Unassembled WGS sequence"/>
</dbReference>
<proteinExistence type="predicted"/>
<organism evidence="1 2">
    <name type="scientific">Datura stramonium</name>
    <name type="common">Jimsonweed</name>
    <name type="synonym">Common thornapple</name>
    <dbReference type="NCBI Taxonomy" id="4076"/>
    <lineage>
        <taxon>Eukaryota</taxon>
        <taxon>Viridiplantae</taxon>
        <taxon>Streptophyta</taxon>
        <taxon>Embryophyta</taxon>
        <taxon>Tracheophyta</taxon>
        <taxon>Spermatophyta</taxon>
        <taxon>Magnoliopsida</taxon>
        <taxon>eudicotyledons</taxon>
        <taxon>Gunneridae</taxon>
        <taxon>Pentapetalae</taxon>
        <taxon>asterids</taxon>
        <taxon>lamiids</taxon>
        <taxon>Solanales</taxon>
        <taxon>Solanaceae</taxon>
        <taxon>Solanoideae</taxon>
        <taxon>Datureae</taxon>
        <taxon>Datura</taxon>
    </lineage>
</organism>
<reference evidence="1 2" key="1">
    <citation type="journal article" date="2021" name="BMC Genomics">
        <title>Datura genome reveals duplications of psychoactive alkaloid biosynthetic genes and high mutation rate following tissue culture.</title>
        <authorList>
            <person name="Rajewski A."/>
            <person name="Carter-House D."/>
            <person name="Stajich J."/>
            <person name="Litt A."/>
        </authorList>
    </citation>
    <scope>NUCLEOTIDE SEQUENCE [LARGE SCALE GENOMIC DNA]</scope>
    <source>
        <strain evidence="1">AR-01</strain>
    </source>
</reference>
<evidence type="ECO:0000313" key="2">
    <source>
        <dbReference type="Proteomes" id="UP000823775"/>
    </source>
</evidence>
<name>A0ABS8VPK0_DATST</name>
<protein>
    <submittedName>
        <fullName evidence="1">Uncharacterized protein</fullName>
    </submittedName>
</protein>
<feature type="non-terminal residue" evidence="1">
    <location>
        <position position="73"/>
    </location>
</feature>
<accession>A0ABS8VPK0</accession>
<gene>
    <name evidence="1" type="ORF">HAX54_040845</name>
</gene>
<feature type="non-terminal residue" evidence="1">
    <location>
        <position position="1"/>
    </location>
</feature>